<dbReference type="GO" id="GO:0005739">
    <property type="term" value="C:mitochondrion"/>
    <property type="evidence" value="ECO:0007669"/>
    <property type="project" value="UniProtKB-ARBA"/>
</dbReference>
<reference evidence="13" key="1">
    <citation type="submission" date="2023-11" db="EMBL/GenBank/DDBJ databases">
        <authorList>
            <person name="De Vega J J."/>
            <person name="De Vega J J."/>
        </authorList>
    </citation>
    <scope>NUCLEOTIDE SEQUENCE</scope>
</reference>
<feature type="domain" description="FAD/NAD(P)-binding" evidence="11">
    <location>
        <begin position="94"/>
        <end position="425"/>
    </location>
</feature>
<feature type="coiled-coil region" evidence="10">
    <location>
        <begin position="438"/>
        <end position="481"/>
    </location>
</feature>
<dbReference type="PRINTS" id="PR00368">
    <property type="entry name" value="FADPNR"/>
</dbReference>
<keyword evidence="6" id="KW-0560">Oxidoreductase</keyword>
<feature type="domain" description="External alternative NADH-ubiquinone oxidoreductase-like C-terminal" evidence="12">
    <location>
        <begin position="487"/>
        <end position="551"/>
    </location>
</feature>
<dbReference type="GO" id="GO:0050136">
    <property type="term" value="F:NADH dehydrogenase (quinone) (non-electrogenic) activity"/>
    <property type="evidence" value="ECO:0007669"/>
    <property type="project" value="UniProtKB-EC"/>
</dbReference>
<comment type="catalytic activity">
    <reaction evidence="8">
        <text>a quinone + NADH + H(+) = a quinol + NAD(+)</text>
        <dbReference type="Rhea" id="RHEA:46160"/>
        <dbReference type="ChEBI" id="CHEBI:15378"/>
        <dbReference type="ChEBI" id="CHEBI:24646"/>
        <dbReference type="ChEBI" id="CHEBI:57540"/>
        <dbReference type="ChEBI" id="CHEBI:57945"/>
        <dbReference type="ChEBI" id="CHEBI:132124"/>
        <dbReference type="EC" id="1.6.5.9"/>
    </reaction>
</comment>
<keyword evidence="10" id="KW-0175">Coiled coil</keyword>
<dbReference type="InterPro" id="IPR036188">
    <property type="entry name" value="FAD/NAD-bd_sf"/>
</dbReference>
<dbReference type="EMBL" id="CAVNYO010000012">
    <property type="protein sequence ID" value="CAK5262267.1"/>
    <property type="molecule type" value="Genomic_DNA"/>
</dbReference>
<dbReference type="InterPro" id="IPR054585">
    <property type="entry name" value="NDH2-like_C"/>
</dbReference>
<evidence type="ECO:0000256" key="1">
    <source>
        <dbReference type="ARBA" id="ARBA00005272"/>
    </source>
</evidence>
<dbReference type="InterPro" id="IPR023753">
    <property type="entry name" value="FAD/NAD-binding_dom"/>
</dbReference>
<sequence>MLSSSRAMLRPASRSRPMANAVRARAWAQPLARRLLSTESSAGAPASSRLTTAVKYANRGFWLTVVVGLGSFYYVTTKDRNPGPQLAHDPTKKTVVVLGSGWGATSFLNTLDTTEYNVVVISPHNYFLFTPLLPSVAVGTLSPRSLLQPTRYVTRHKARSVKVIEAEAQSVDPVNKTVSFIDNSDIQGSVSSTTIPYDYLVYAVGAEVQTFGIPGVQEHACFMKELQDAEKFQRVFLDCLESAAFPGQSEEEINRLLHMVVVGGGPTGVELSGELHDFLEEDLKSWYPELAGKIKITLVEAMPSVLPMFSKHLIDYTVSSFKEDKIDIRTQTMVKEVKPKSVVVALPDKTVAELPCGLVVWAGGNKGRKITQDLMAKLPADQTNKRGITIDEYLQMKGSNGSIFAIGDCTSSSHAPTAQVANQQGAYLARIFPQIVQRDELQANLNELESGLATILKEDDKKQVKDEADNVQRQLSKMKIRPFTYSHQGTLAYIGSDKAIADLSFFNRSFASGGLLTYYFWRSAYLSSLFSLRNRALVAGDWLRTKIFGRDVSREWTR</sequence>
<keyword evidence="3" id="KW-0285">Flavoprotein</keyword>
<proteinExistence type="inferred from homology"/>
<organism evidence="13 14">
    <name type="scientific">Mycena citricolor</name>
    <dbReference type="NCBI Taxonomy" id="2018698"/>
    <lineage>
        <taxon>Eukaryota</taxon>
        <taxon>Fungi</taxon>
        <taxon>Dikarya</taxon>
        <taxon>Basidiomycota</taxon>
        <taxon>Agaricomycotina</taxon>
        <taxon>Agaricomycetes</taxon>
        <taxon>Agaricomycetidae</taxon>
        <taxon>Agaricales</taxon>
        <taxon>Marasmiineae</taxon>
        <taxon>Mycenaceae</taxon>
        <taxon>Mycena</taxon>
    </lineage>
</organism>
<evidence type="ECO:0000256" key="3">
    <source>
        <dbReference type="ARBA" id="ARBA00022630"/>
    </source>
</evidence>
<evidence type="ECO:0000256" key="8">
    <source>
        <dbReference type="ARBA" id="ARBA00047599"/>
    </source>
</evidence>
<evidence type="ECO:0000313" key="14">
    <source>
        <dbReference type="Proteomes" id="UP001295794"/>
    </source>
</evidence>
<dbReference type="Proteomes" id="UP001295794">
    <property type="component" value="Unassembled WGS sequence"/>
</dbReference>
<evidence type="ECO:0000256" key="6">
    <source>
        <dbReference type="ARBA" id="ARBA00023002"/>
    </source>
</evidence>
<protein>
    <recommendedName>
        <fullName evidence="2">NADH:ubiquinone reductase (non-electrogenic)</fullName>
        <ecNumber evidence="2">1.6.5.9</ecNumber>
    </recommendedName>
</protein>
<gene>
    <name evidence="13" type="ORF">MYCIT1_LOCUS837</name>
</gene>
<evidence type="ECO:0000256" key="2">
    <source>
        <dbReference type="ARBA" id="ARBA00012637"/>
    </source>
</evidence>
<keyword evidence="4" id="KW-0274">FAD</keyword>
<dbReference type="EC" id="1.6.5.9" evidence="2"/>
<evidence type="ECO:0000313" key="13">
    <source>
        <dbReference type="EMBL" id="CAK5262267.1"/>
    </source>
</evidence>
<evidence type="ECO:0000256" key="5">
    <source>
        <dbReference type="ARBA" id="ARBA00022946"/>
    </source>
</evidence>
<dbReference type="Pfam" id="PF07992">
    <property type="entry name" value="Pyr_redox_2"/>
    <property type="match status" value="1"/>
</dbReference>
<dbReference type="Pfam" id="PF22366">
    <property type="entry name" value="NDH2_C"/>
    <property type="match status" value="1"/>
</dbReference>
<dbReference type="AlphaFoldDB" id="A0AAD2GRJ4"/>
<evidence type="ECO:0000259" key="12">
    <source>
        <dbReference type="Pfam" id="PF22366"/>
    </source>
</evidence>
<dbReference type="PANTHER" id="PTHR43706:SF47">
    <property type="entry name" value="EXTERNAL NADH-UBIQUINONE OXIDOREDUCTASE 1, MITOCHONDRIAL-RELATED"/>
    <property type="match status" value="1"/>
</dbReference>
<keyword evidence="14" id="KW-1185">Reference proteome</keyword>
<comment type="similarity">
    <text evidence="1">Belongs to the NADH dehydrogenase family.</text>
</comment>
<keyword evidence="5" id="KW-0809">Transit peptide</keyword>
<evidence type="ECO:0000256" key="4">
    <source>
        <dbReference type="ARBA" id="ARBA00022827"/>
    </source>
</evidence>
<evidence type="ECO:0000256" key="10">
    <source>
        <dbReference type="SAM" id="Coils"/>
    </source>
</evidence>
<keyword evidence="7" id="KW-0520">NAD</keyword>
<evidence type="ECO:0000256" key="7">
    <source>
        <dbReference type="ARBA" id="ARBA00023027"/>
    </source>
</evidence>
<dbReference type="Gene3D" id="3.50.50.100">
    <property type="match status" value="1"/>
</dbReference>
<comment type="caution">
    <text evidence="13">The sequence shown here is derived from an EMBL/GenBank/DDBJ whole genome shotgun (WGS) entry which is preliminary data.</text>
</comment>
<evidence type="ECO:0000259" key="11">
    <source>
        <dbReference type="Pfam" id="PF07992"/>
    </source>
</evidence>
<name>A0AAD2GRJ4_9AGAR</name>
<evidence type="ECO:0000256" key="9">
    <source>
        <dbReference type="ARBA" id="ARBA00049010"/>
    </source>
</evidence>
<dbReference type="InterPro" id="IPR045024">
    <property type="entry name" value="NDH-2"/>
</dbReference>
<dbReference type="SUPFAM" id="SSF51905">
    <property type="entry name" value="FAD/NAD(P)-binding domain"/>
    <property type="match status" value="2"/>
</dbReference>
<dbReference type="PANTHER" id="PTHR43706">
    <property type="entry name" value="NADH DEHYDROGENASE"/>
    <property type="match status" value="1"/>
</dbReference>
<comment type="catalytic activity">
    <reaction evidence="9">
        <text>a ubiquinone + NADH + H(+) = a ubiquinol + NAD(+)</text>
        <dbReference type="Rhea" id="RHEA:23152"/>
        <dbReference type="Rhea" id="RHEA-COMP:9565"/>
        <dbReference type="Rhea" id="RHEA-COMP:9566"/>
        <dbReference type="ChEBI" id="CHEBI:15378"/>
        <dbReference type="ChEBI" id="CHEBI:16389"/>
        <dbReference type="ChEBI" id="CHEBI:17976"/>
        <dbReference type="ChEBI" id="CHEBI:57540"/>
        <dbReference type="ChEBI" id="CHEBI:57945"/>
    </reaction>
</comment>
<accession>A0AAD2GRJ4</accession>